<dbReference type="InterPro" id="IPR034085">
    <property type="entry name" value="TOG"/>
</dbReference>
<dbReference type="GO" id="GO:0034198">
    <property type="term" value="P:cellular response to amino acid starvation"/>
    <property type="evidence" value="ECO:0007669"/>
    <property type="project" value="TreeGrafter"/>
</dbReference>
<keyword evidence="7" id="KW-1185">Reference proteome</keyword>
<keyword evidence="2" id="KW-0677">Repeat</keyword>
<dbReference type="InterPro" id="IPR011989">
    <property type="entry name" value="ARM-like"/>
</dbReference>
<feature type="compositionally biased region" description="Acidic residues" evidence="4">
    <location>
        <begin position="16"/>
        <end position="28"/>
    </location>
</feature>
<feature type="domain" description="TOG" evidence="5">
    <location>
        <begin position="1374"/>
        <end position="1609"/>
    </location>
</feature>
<dbReference type="Pfam" id="PF24984">
    <property type="entry name" value="HEAT_EF3_GNC1"/>
    <property type="match status" value="1"/>
</dbReference>
<feature type="repeat" description="HEAT" evidence="3">
    <location>
        <begin position="1550"/>
        <end position="1588"/>
    </location>
</feature>
<sequence>MRTRDIRQWLKAADVADTESPYDPDDDMAPTQPAHDAGATEPAAETSWDTFVSHVAEVLRSTKRRPRDVLLKQGIPQLARNPETTSAERVELYQLLLQTVEYHPDRTTRLSLLHASSSLLTADLENVTQPFDSVLVKAAIVALRAESERIVSTMGHIKAPRAQLANVHPWVCDVLSQVLSRGVSNVSQELKVLLQVFATVFDGLLGSTHPRDRLLLPAQHTAWRVFRTHATSIPLVLQTLLITPEGPHALRAVTAMGTVTDVCLHLRNDQGSALLEENKVPVLQYITAHIVSAKVRVPEHVLRALHGFFSTLTQAECEAHVFPTLDKMLLRSPEIACTVASELCAHAKLERPAVLQRIQQPMLSAAASANAGTRKSALRLASVLVAGDVSDAFVEALGKTLKGSESRSEEQRHTLYELLGVLPAQAATAARVIDAAAPLVQKEAQPHLLRVALVTVWRQAAVLLDDDTPLPASALQIVTSKAQLPKPPVRAAVLRSLLALPLDGAGDRRFARELIPIAEKGLGAGATALTSPESAIEACAAASVLARLAHGAAEEGAAGKAASSALTPLLRAADAKVPFLLNDKVVRKLRDADIHWPAVHADAVQHVLAWRGLQCLYEASLQQAVGALLVAYVPDAFAGVVRLIEALVRFDRRLALRMAMHLVETLLPSATGPQAETTHADAMRLRTLLELPVRPVDAQASPMAAPVNEHTTAGLLAELVVLAHVAALRDAEHEFFVHLCRVARAEPHAVVAAEYARLLEVIQACQPDARLGLAADAALSTVVFIAPERVLSPAVERVVREASPHRLDRFSEQDLTIWATEPSEKPVVDVLADTREEKQQARGKLEKWDAEVRASLAKKQGAPQLTKQQQAAVDAQLAKEADIRRDVQAARLHLLDALRAARSIASSHAEVGPYVHALVRAVHGVLFSPRAQALQLGELAAASLSALARTGEPRAERVAALVLSLWLRRADPALVPLDLTLESTEEVELRVLYQLRLLVEREPLGLAAASYLTPWLVSLVNTAELHNDEARDDATVERMQLVLECIAAQCACGAEPAFPRAEVLHALLVLVRRFSMLAHEAIGALRAYGEAMARTTVGAGALAQQLLDASLSDERRERDGALQCLVPFDLTEWEFSAPLFLALHADDDEEIQRTAERIWTENAMDVPPTYVNTLVALLEHPHKYVQAATPKALGSACAAHPDTFAPLRDGLEMLYASKNYSLDPEYDEMGMVIDATLNREDPWTVRLGVARTLHALAPQFDPRAVMPFFHFALHDPAALGDRHEMVRRAMLDAAIAIVDAHGAAVLTPLIADLESSLSSENDAVTEAAVVLLGRAAQHLDATDAHVRRIVDRLLDALHTPSELVQEAVGACLPPLVRAEAVRGDLPGIVDTLFATLLHGEKYAMRRGAAYGLAGVVQGVGITGIKTLRIMPRLHDAVHAGGEPTLRQGAMFAYEVLVKTLRVLFEPYVAQILPDILLCFGDANADVRDATADTARVLMQSLSGQCVKQILPELLEGLDEKQWRAKRGAIELLGAMAYCAPRQLSAALPVVIPRLSEVLTDSHTQLRNAANRSLKQFGEVIHNPEIHTLVPALLKALVDPNAKTGTALKALLGTKFVHYIDAPSLALIAPIIERGLKERSVAQQKQAAQIVGNLASLTDTRDFVPYLDRYTPLVREVLVSPVPDARSVAAKALGTLVERLGEVHFVDLIPSLLAVLQTRATSVDRHGAAQGLAEVLAGLGMERMESLLPSIIASTSARAAHVREGHLALLIYLPATFGNRFVPHLPVIVPPIIGSIADDDENVREASMRAGRMLIGNYTQRAVELLLPQLEPRLFDGQGRVRLASLQLTGDLLFRLSGIASKADTGGDDVDDPEHENEQVNEEALAAHNSIQRTLQSALGGERRTKLLAAIYILRQDPNIPVRQTAAHVWKTLVQNTPRTAREVLPVMLDLIIAALAADGSEQHEMAGRTLGELVRKLGEKILHEAIPLLAARAADAPQAATRAGVCAAVADILANATKTQLEDHEEAIIAIVRGALVDPAPQVRAAAARTFDAVQAHLGSRAIETTVPTLLDAVRQSDARADTALAALRELVRTRPEVVFPALVPALAQVPLEARAAKALAALVPVAGSALAANIAPILSCVARTLLDGAEHVEQLHATADAIFASLANIDALHQTMVLLLGWMSSREGPARRALACHLLARFCRAKQASLDWGEYVVDCLRKLTSLLEEEATDVQQAAHEALLACLDAVDKTEWTALVPPMRRTLSSTGAPDAVLPGLAIARGPQPFVSLFLQGLMHGSAEQRENGALGLADVVEKSTPDSVKPFVTSMVGPLIRLCGDRHVPPVKTAILSALAAMVARVPQLVRPFYPQLQRSFQKALSDPSSNTVRTRAGEALGALMQHQARVDPVVLELAQGVQASIAGEAAAPSAAGLAGAAGEPVDVGDAMALALAQVLTHLPSGKLGEGALAAVDGLFDAAFVAEEEVREQVKKALAELSAAYLRYDDVHGTELLEKHVLRPAPVDVQLAALCLRACVEEASEALYSAVRPPATVAQLAATWMGDAPSVARPARETRDLLRRTEPWRYDNDVQSAL</sequence>
<evidence type="ECO:0000313" key="7">
    <source>
        <dbReference type="Proteomes" id="UP001216638"/>
    </source>
</evidence>
<dbReference type="PANTHER" id="PTHR23346:SF7">
    <property type="entry name" value="STALLED RIBOSOME SENSOR GCN1"/>
    <property type="match status" value="1"/>
</dbReference>
<dbReference type="PROSITE" id="PS50077">
    <property type="entry name" value="HEAT_REPEAT"/>
    <property type="match status" value="3"/>
</dbReference>
<dbReference type="EMBL" id="CP119953">
    <property type="protein sequence ID" value="WFC95861.1"/>
    <property type="molecule type" value="Genomic_DNA"/>
</dbReference>
<proteinExistence type="inferred from homology"/>
<dbReference type="InterPro" id="IPR016024">
    <property type="entry name" value="ARM-type_fold"/>
</dbReference>
<dbReference type="Pfam" id="PF24987">
    <property type="entry name" value="HEAT_EF3_N"/>
    <property type="match status" value="1"/>
</dbReference>
<dbReference type="InterPro" id="IPR021133">
    <property type="entry name" value="HEAT_type_2"/>
</dbReference>
<evidence type="ECO:0000259" key="5">
    <source>
        <dbReference type="SMART" id="SM01349"/>
    </source>
</evidence>
<dbReference type="InterPro" id="IPR057546">
    <property type="entry name" value="HEAT_GCN1"/>
</dbReference>
<reference evidence="6" key="1">
    <citation type="submission" date="2023-03" db="EMBL/GenBank/DDBJ databases">
        <title>Mating type loci evolution in Malassezia.</title>
        <authorList>
            <person name="Coelho M.A."/>
        </authorList>
    </citation>
    <scope>NUCLEOTIDE SEQUENCE</scope>
    <source>
        <strain evidence="6">CBS 14135</strain>
    </source>
</reference>
<dbReference type="InterPro" id="IPR056809">
    <property type="entry name" value="HEAT_GCN1_fung"/>
</dbReference>
<evidence type="ECO:0000256" key="1">
    <source>
        <dbReference type="ARBA" id="ARBA00007366"/>
    </source>
</evidence>
<dbReference type="Gene3D" id="1.25.10.10">
    <property type="entry name" value="Leucine-rich Repeat Variant"/>
    <property type="match status" value="5"/>
</dbReference>
<feature type="region of interest" description="Disordered" evidence="4">
    <location>
        <begin position="10"/>
        <end position="45"/>
    </location>
</feature>
<organism evidence="6 7">
    <name type="scientific">Malassezia brasiliensis</name>
    <dbReference type="NCBI Taxonomy" id="1821822"/>
    <lineage>
        <taxon>Eukaryota</taxon>
        <taxon>Fungi</taxon>
        <taxon>Dikarya</taxon>
        <taxon>Basidiomycota</taxon>
        <taxon>Ustilaginomycotina</taxon>
        <taxon>Malasseziomycetes</taxon>
        <taxon>Malasseziales</taxon>
        <taxon>Malasseziaceae</taxon>
        <taxon>Malassezia</taxon>
    </lineage>
</organism>
<dbReference type="Pfam" id="PF23271">
    <property type="entry name" value="HEAT_GCN1"/>
    <property type="match status" value="1"/>
</dbReference>
<dbReference type="GO" id="GO:0019887">
    <property type="term" value="F:protein kinase regulator activity"/>
    <property type="evidence" value="ECO:0007669"/>
    <property type="project" value="TreeGrafter"/>
</dbReference>
<protein>
    <submittedName>
        <fullName evidence="6">Translational activator of GCN4</fullName>
    </submittedName>
</protein>
<gene>
    <name evidence="6" type="primary">GCN1</name>
    <name evidence="6" type="ORF">MBRA1_002515</name>
</gene>
<name>A0AAF0DW17_9BASI</name>
<feature type="repeat" description="HEAT" evidence="3">
    <location>
        <begin position="2028"/>
        <end position="2066"/>
    </location>
</feature>
<evidence type="ECO:0000256" key="3">
    <source>
        <dbReference type="PROSITE-ProRule" id="PRU00103"/>
    </source>
</evidence>
<dbReference type="Pfam" id="PF24916">
    <property type="entry name" value="HEAT_GCN1_fung"/>
    <property type="match status" value="1"/>
</dbReference>
<feature type="repeat" description="HEAT" evidence="3">
    <location>
        <begin position="1471"/>
        <end position="1508"/>
    </location>
</feature>
<comment type="similarity">
    <text evidence="1">Belongs to the GCN1 family.</text>
</comment>
<accession>A0AAF0DW17</accession>
<dbReference type="Pfam" id="PF12074">
    <property type="entry name" value="Gcn1_N"/>
    <property type="match status" value="1"/>
</dbReference>
<dbReference type="PANTHER" id="PTHR23346">
    <property type="entry name" value="TRANSLATIONAL ACTIVATOR GCN1-RELATED"/>
    <property type="match status" value="1"/>
</dbReference>
<evidence type="ECO:0000256" key="4">
    <source>
        <dbReference type="SAM" id="MobiDB-lite"/>
    </source>
</evidence>
<dbReference type="Pfam" id="PF24993">
    <property type="entry name" value="GNC1_N"/>
    <property type="match status" value="1"/>
</dbReference>
<dbReference type="Proteomes" id="UP001216638">
    <property type="component" value="Chromosome 3"/>
</dbReference>
<dbReference type="GO" id="GO:0005829">
    <property type="term" value="C:cytosol"/>
    <property type="evidence" value="ECO:0007669"/>
    <property type="project" value="TreeGrafter"/>
</dbReference>
<dbReference type="GO" id="GO:0006417">
    <property type="term" value="P:regulation of translation"/>
    <property type="evidence" value="ECO:0007669"/>
    <property type="project" value="TreeGrafter"/>
</dbReference>
<evidence type="ECO:0000313" key="6">
    <source>
        <dbReference type="EMBL" id="WFC95861.1"/>
    </source>
</evidence>
<evidence type="ECO:0000256" key="2">
    <source>
        <dbReference type="ARBA" id="ARBA00022737"/>
    </source>
</evidence>
<dbReference type="SMART" id="SM01349">
    <property type="entry name" value="TOG"/>
    <property type="match status" value="1"/>
</dbReference>
<dbReference type="Pfam" id="PF13513">
    <property type="entry name" value="HEAT_EZ"/>
    <property type="match status" value="1"/>
</dbReference>
<dbReference type="SUPFAM" id="SSF48371">
    <property type="entry name" value="ARM repeat"/>
    <property type="match status" value="3"/>
</dbReference>
<dbReference type="InterPro" id="IPR056810">
    <property type="entry name" value="GNC1-like_N"/>
</dbReference>
<dbReference type="InterPro" id="IPR022716">
    <property type="entry name" value="Gcn1_N"/>
</dbReference>